<organism evidence="7 8">
    <name type="scientific">Methanolobus chelungpuianus</name>
    <dbReference type="NCBI Taxonomy" id="502115"/>
    <lineage>
        <taxon>Archaea</taxon>
        <taxon>Methanobacteriati</taxon>
        <taxon>Methanobacteriota</taxon>
        <taxon>Stenosarchaea group</taxon>
        <taxon>Methanomicrobia</taxon>
        <taxon>Methanosarcinales</taxon>
        <taxon>Methanosarcinaceae</taxon>
        <taxon>Methanolobus</taxon>
    </lineage>
</organism>
<keyword evidence="3" id="KW-0285">Flavoprotein</keyword>
<accession>A0AAE3KYF1</accession>
<dbReference type="AlphaFoldDB" id="A0AAE3KYF1"/>
<comment type="cofactor">
    <cofactor evidence="1">
        <name>FMN</name>
        <dbReference type="ChEBI" id="CHEBI:58210"/>
    </cofactor>
</comment>
<dbReference type="Gene3D" id="3.40.50.360">
    <property type="match status" value="1"/>
</dbReference>
<keyword evidence="8" id="KW-1185">Reference proteome</keyword>
<evidence type="ECO:0000256" key="3">
    <source>
        <dbReference type="ARBA" id="ARBA00022630"/>
    </source>
</evidence>
<dbReference type="InterPro" id="IPR005025">
    <property type="entry name" value="FMN_Rdtase-like_dom"/>
</dbReference>
<gene>
    <name evidence="7" type="ORF">PV02_11020</name>
</gene>
<proteinExistence type="inferred from homology"/>
<dbReference type="PANTHER" id="PTHR43278">
    <property type="entry name" value="NAD(P)H-DEPENDENT FMN-CONTAINING OXIDOREDUCTASE YWQN-RELATED"/>
    <property type="match status" value="1"/>
</dbReference>
<feature type="domain" description="NADPH-dependent FMN reductase-like" evidence="6">
    <location>
        <begin position="1"/>
        <end position="140"/>
    </location>
</feature>
<evidence type="ECO:0000256" key="5">
    <source>
        <dbReference type="ARBA" id="ARBA00038292"/>
    </source>
</evidence>
<protein>
    <submittedName>
        <fullName evidence="7">Iron-sulfur protein</fullName>
    </submittedName>
</protein>
<comment type="cofactor">
    <cofactor evidence="2">
        <name>[4Fe-4S] cluster</name>
        <dbReference type="ChEBI" id="CHEBI:49883"/>
    </cofactor>
</comment>
<dbReference type="InterPro" id="IPR051796">
    <property type="entry name" value="ISF_SsuE-like"/>
</dbReference>
<evidence type="ECO:0000313" key="8">
    <source>
        <dbReference type="Proteomes" id="UP001206983"/>
    </source>
</evidence>
<sequence length="184" mass="19886">MKVVGFVGSPRKNGNTDVLVQQVLDGAMEAGAQVEKFYINDMNLKGCQGCDYCRSIDGCKIRDDMSKAYDALKNADGFVFGSPIYFFQFTGQMRQFIDRCWALVNPDFTPRISVGKKVVIVGAHGAPEAGSFNGVYDEFSRTLGMFGMDVKGTFIDAGHHAPGGVKENAKLMGDAKAAGASLFK</sequence>
<comment type="similarity">
    <text evidence="5">Belongs to the SsuE family. Isf subfamily.</text>
</comment>
<evidence type="ECO:0000256" key="1">
    <source>
        <dbReference type="ARBA" id="ARBA00001917"/>
    </source>
</evidence>
<keyword evidence="4" id="KW-0288">FMN</keyword>
<comment type="caution">
    <text evidence="7">The sequence shown here is derived from an EMBL/GenBank/DDBJ whole genome shotgun (WGS) entry which is preliminary data.</text>
</comment>
<dbReference type="SUPFAM" id="SSF52218">
    <property type="entry name" value="Flavoproteins"/>
    <property type="match status" value="1"/>
</dbReference>
<dbReference type="Proteomes" id="UP001206983">
    <property type="component" value="Unassembled WGS sequence"/>
</dbReference>
<dbReference type="InterPro" id="IPR029039">
    <property type="entry name" value="Flavoprotein-like_sf"/>
</dbReference>
<evidence type="ECO:0000259" key="6">
    <source>
        <dbReference type="Pfam" id="PF03358"/>
    </source>
</evidence>
<evidence type="ECO:0000256" key="2">
    <source>
        <dbReference type="ARBA" id="ARBA00001966"/>
    </source>
</evidence>
<evidence type="ECO:0000313" key="7">
    <source>
        <dbReference type="EMBL" id="MCQ6963726.1"/>
    </source>
</evidence>
<evidence type="ECO:0000256" key="4">
    <source>
        <dbReference type="ARBA" id="ARBA00022643"/>
    </source>
</evidence>
<dbReference type="EMBL" id="JTEO01000006">
    <property type="protein sequence ID" value="MCQ6963726.1"/>
    <property type="molecule type" value="Genomic_DNA"/>
</dbReference>
<dbReference type="Pfam" id="PF03358">
    <property type="entry name" value="FMN_red"/>
    <property type="match status" value="1"/>
</dbReference>
<name>A0AAE3KYF1_9EURY</name>
<reference evidence="7 8" key="1">
    <citation type="journal article" date="2011" name="Appl. Environ. Microbiol.">
        <title>Methanogenic archaea isolated from Taiwan's Chelungpu fault.</title>
        <authorList>
            <person name="Wu S.Y."/>
            <person name="Lai M.C."/>
        </authorList>
    </citation>
    <scope>NUCLEOTIDE SEQUENCE [LARGE SCALE GENOMIC DNA]</scope>
    <source>
        <strain evidence="7 8">St545Mb</strain>
    </source>
</reference>
<dbReference type="GO" id="GO:0016491">
    <property type="term" value="F:oxidoreductase activity"/>
    <property type="evidence" value="ECO:0007669"/>
    <property type="project" value="InterPro"/>
</dbReference>
<dbReference type="PANTHER" id="PTHR43278:SF2">
    <property type="entry name" value="IRON-SULFUR FLAVOPROTEIN"/>
    <property type="match status" value="1"/>
</dbReference>